<dbReference type="GO" id="GO:0046872">
    <property type="term" value="F:metal ion binding"/>
    <property type="evidence" value="ECO:0007669"/>
    <property type="project" value="UniProtKB-KW"/>
</dbReference>
<evidence type="ECO:0000256" key="7">
    <source>
        <dbReference type="ARBA" id="ARBA00022553"/>
    </source>
</evidence>
<dbReference type="EMBL" id="CAJGYM010000036">
    <property type="protein sequence ID" value="CAD6193575.1"/>
    <property type="molecule type" value="Genomic_DNA"/>
</dbReference>
<dbReference type="EC" id="6.3.4.21" evidence="5"/>
<proteinExistence type="inferred from homology"/>
<dbReference type="CDD" id="cd01570">
    <property type="entry name" value="NAPRTase_A"/>
    <property type="match status" value="1"/>
</dbReference>
<dbReference type="InterPro" id="IPR013785">
    <property type="entry name" value="Aldolase_TIM"/>
</dbReference>
<organism evidence="20 21">
    <name type="scientific">Caenorhabditis auriculariae</name>
    <dbReference type="NCBI Taxonomy" id="2777116"/>
    <lineage>
        <taxon>Eukaryota</taxon>
        <taxon>Metazoa</taxon>
        <taxon>Ecdysozoa</taxon>
        <taxon>Nematoda</taxon>
        <taxon>Chromadorea</taxon>
        <taxon>Rhabditida</taxon>
        <taxon>Rhabditina</taxon>
        <taxon>Rhabditomorpha</taxon>
        <taxon>Rhabditoidea</taxon>
        <taxon>Rhabditidae</taxon>
        <taxon>Peloderinae</taxon>
        <taxon>Caenorhabditis</taxon>
    </lineage>
</organism>
<dbReference type="AlphaFoldDB" id="A0A8S1HEB3"/>
<dbReference type="Pfam" id="PF17956">
    <property type="entry name" value="NAPRTase_C"/>
    <property type="match status" value="1"/>
</dbReference>
<evidence type="ECO:0000256" key="14">
    <source>
        <dbReference type="ARBA" id="ARBA00023426"/>
    </source>
</evidence>
<dbReference type="FunFam" id="3.20.140.10:FF:000002">
    <property type="entry name" value="Nicotinate phosphoribosyltransferase"/>
    <property type="match status" value="1"/>
</dbReference>
<keyword evidence="9" id="KW-0662">Pyridine nucleotide biosynthesis</keyword>
<evidence type="ECO:0000256" key="4">
    <source>
        <dbReference type="ARBA" id="ARBA00010897"/>
    </source>
</evidence>
<dbReference type="SUPFAM" id="SSF51690">
    <property type="entry name" value="Nicotinate/Quinolinate PRTase C-terminal domain-like"/>
    <property type="match status" value="1"/>
</dbReference>
<dbReference type="Pfam" id="PF17767">
    <property type="entry name" value="NAPRTase_N"/>
    <property type="match status" value="1"/>
</dbReference>
<comment type="similarity">
    <text evidence="4">Belongs to the NAPRTase family.</text>
</comment>
<evidence type="ECO:0000256" key="9">
    <source>
        <dbReference type="ARBA" id="ARBA00022642"/>
    </source>
</evidence>
<sequence>MSGDGVLRRSEKGPSPSRLSSVSNETTYEAPWESLPGFSVQDHAPPSFFPNAPNQIALREATEPPIKKAPLNQGKEQIKSPHSKKGKTPKKKRSKGRQSLESMEPERSRPRINFVERARNSLRQAKQALKTSSPTSSTDIPLSGVAMFDKGQFENKTTKKSASISPESNKSPLVKAVKRLGATNSPVPMQAEDKAKKYRSMGMKFKQSYLSMTVQRMHQDRQKQFLVVPPSVRSPAGTAWVGPTVSISNNPNDEKTSCEPSCSTPKTTRAPKNMYSSPSSSKYVTPPRGFRIHSNDVTMLTAASQIHSPSLNVPKLEFPISMPQGEAKPKIHSAAPSSLSLSSKESFSNSTRRTSPDSGIVKTEPEDDFSIHSSSPERSVSTVPSDILSSPPTSRKLSVVSSSINDLPNLGPRTQSYQPNEKDMAELWELSVQEKKHEEMVADLRPKFMHFGSTLRALEARKEQLMSTKKERDQGGNSSNPSVQEMAELWNISSQEVQFRRDFVTVSQQLQKVENEFQRIRTRKAELLRAEPSSFFSSQLALTSPSPTLGGSEPSEEGLLFSSDIMSFVHPREVLNSPSSVNGLHMNGQDSLVQPLLTDLYQLTMCYAYWKTGTHNEPAVFDLFFRKNPFQGEFTIFAGLEDCLRFVENFKFSASDIKYLKTIFPKTTDVCFFDYLESLDGSQLRIDAIREGSVVFPKVPLLTVEGPLAVCQLLETTFLNLINYASLVATNAARFRQAAGPKMQLLEFGLRRAQGPNGGLTASKYCYVGGFDGTSNVLAGKLYGIPVKGTQAHSFISSFTNANDLKLRTLKSADGSREADLFELSLKMKSSIFSDNNWAVSAAESSEGELAAFAAYAIAFPEGFLALIDTYDTLMSGAINFVAVAAALNEIGYRALGCRIDSGDLSYLSKEVRNIFHKVANANPSLKFIESLTIVASNDINEETITSLNEQGHEINSFGVGTHLVTCQKQPALGCVYKLVAQSGIPKIKLSQEVAKISIPGRKKCYRLYGRAGYAIIDLLTLEHEEAPKAHTEILCRHPFQIKEKLIDVFHGFFN</sequence>
<comment type="pathway">
    <text evidence="3">Cofactor biosynthesis; NAD(+) biosynthesis; nicotinate D-ribonucleotide from nicotinate: step 1/1.</text>
</comment>
<comment type="cofactor">
    <cofactor evidence="2">
        <name>Mg(2+)</name>
        <dbReference type="ChEBI" id="CHEBI:18420"/>
    </cofactor>
</comment>
<comment type="function">
    <text evidence="14">Catalyzes the first step in the biosynthesis of NAD from nicotinic acid, the ATP-dependent synthesis of beta-nicotinate D-ribonucleotide from nicotinate and 5-phospho-D-ribose 1-phosphate. Helps prevent cellular oxidative stress via its role in NAD biosynthesis.</text>
</comment>
<evidence type="ECO:0000256" key="8">
    <source>
        <dbReference type="ARBA" id="ARBA00022598"/>
    </source>
</evidence>
<feature type="compositionally biased region" description="Low complexity" evidence="16">
    <location>
        <begin position="333"/>
        <end position="350"/>
    </location>
</feature>
<evidence type="ECO:0000313" key="21">
    <source>
        <dbReference type="Proteomes" id="UP000835052"/>
    </source>
</evidence>
<dbReference type="InterPro" id="IPR040727">
    <property type="entry name" value="NAPRTase_N"/>
</dbReference>
<feature type="region of interest" description="Disordered" evidence="16">
    <location>
        <begin position="323"/>
        <end position="418"/>
    </location>
</feature>
<feature type="compositionally biased region" description="Polar residues" evidence="16">
    <location>
        <begin position="371"/>
        <end position="418"/>
    </location>
</feature>
<gene>
    <name evidence="20" type="ORF">CAUJ_LOCUS9494</name>
</gene>
<evidence type="ECO:0000256" key="13">
    <source>
        <dbReference type="ARBA" id="ARBA00023211"/>
    </source>
</evidence>
<dbReference type="FunFam" id="3.20.20.70:FF:000155">
    <property type="entry name" value="Nicotinate phosphoribosyltransferase"/>
    <property type="match status" value="1"/>
</dbReference>
<dbReference type="PANTHER" id="PTHR11098:SF1">
    <property type="entry name" value="NICOTINATE PHOSPHORIBOSYLTRANSFERASE"/>
    <property type="match status" value="1"/>
</dbReference>
<feature type="region of interest" description="Disordered" evidence="16">
    <location>
        <begin position="239"/>
        <end position="286"/>
    </location>
</feature>
<comment type="caution">
    <text evidence="20">The sequence shown here is derived from an EMBL/GenBank/DDBJ whole genome shotgun (WGS) entry which is preliminary data.</text>
</comment>
<evidence type="ECO:0000256" key="15">
    <source>
        <dbReference type="ARBA" id="ARBA00048668"/>
    </source>
</evidence>
<keyword evidence="21" id="KW-1185">Reference proteome</keyword>
<name>A0A8S1HEB3_9PELO</name>
<feature type="compositionally biased region" description="Basic residues" evidence="16">
    <location>
        <begin position="81"/>
        <end position="96"/>
    </location>
</feature>
<dbReference type="SUPFAM" id="SSF54675">
    <property type="entry name" value="Nicotinate/Quinolinate PRTase N-terminal domain-like"/>
    <property type="match status" value="1"/>
</dbReference>
<dbReference type="FunFam" id="3.20.20.70:FF:000173">
    <property type="entry name" value="Nicotinate phosphoribosyltransferase"/>
    <property type="match status" value="1"/>
</dbReference>
<evidence type="ECO:0000256" key="12">
    <source>
        <dbReference type="ARBA" id="ARBA00022842"/>
    </source>
</evidence>
<feature type="compositionally biased region" description="Basic and acidic residues" evidence="16">
    <location>
        <begin position="1"/>
        <end position="12"/>
    </location>
</feature>
<feature type="domain" description="Nicotinate phosphoribosyltransferase C-terminal" evidence="19">
    <location>
        <begin position="1002"/>
        <end position="1045"/>
    </location>
</feature>
<dbReference type="InterPro" id="IPR006405">
    <property type="entry name" value="Nic_PRibTrfase_pncB"/>
</dbReference>
<evidence type="ECO:0000259" key="18">
    <source>
        <dbReference type="Pfam" id="PF17767"/>
    </source>
</evidence>
<evidence type="ECO:0000259" key="17">
    <source>
        <dbReference type="Pfam" id="PF04095"/>
    </source>
</evidence>
<reference evidence="20" key="1">
    <citation type="submission" date="2020-10" db="EMBL/GenBank/DDBJ databases">
        <authorList>
            <person name="Kikuchi T."/>
        </authorList>
    </citation>
    <scope>NUCLEOTIDE SEQUENCE</scope>
    <source>
        <strain evidence="20">NKZ352</strain>
    </source>
</reference>
<keyword evidence="8" id="KW-0436">Ligase</keyword>
<dbReference type="InterPro" id="IPR041525">
    <property type="entry name" value="N/Namide_PRibTrfase"/>
</dbReference>
<keyword evidence="13" id="KW-0464">Manganese</keyword>
<evidence type="ECO:0000256" key="11">
    <source>
        <dbReference type="ARBA" id="ARBA00022723"/>
    </source>
</evidence>
<dbReference type="NCBIfam" id="TIGR01513">
    <property type="entry name" value="NAPRTase_put"/>
    <property type="match status" value="1"/>
</dbReference>
<dbReference type="GO" id="GO:0004516">
    <property type="term" value="F:nicotinate phosphoribosyltransferase activity"/>
    <property type="evidence" value="ECO:0007669"/>
    <property type="project" value="UniProtKB-EC"/>
</dbReference>
<dbReference type="Gene3D" id="3.20.140.10">
    <property type="entry name" value="nicotinate phosphoribosyltransferase"/>
    <property type="match status" value="1"/>
</dbReference>
<dbReference type="Proteomes" id="UP000835052">
    <property type="component" value="Unassembled WGS sequence"/>
</dbReference>
<feature type="domain" description="Nicotinate/nicotinamide phosphoribosyltransferase" evidence="17">
    <location>
        <begin position="896"/>
        <end position="979"/>
    </location>
</feature>
<dbReference type="GO" id="GO:0016740">
    <property type="term" value="F:transferase activity"/>
    <property type="evidence" value="ECO:0007669"/>
    <property type="project" value="UniProtKB-KW"/>
</dbReference>
<dbReference type="InterPro" id="IPR041619">
    <property type="entry name" value="NAPRTase_C"/>
</dbReference>
<evidence type="ECO:0000256" key="16">
    <source>
        <dbReference type="SAM" id="MobiDB-lite"/>
    </source>
</evidence>
<evidence type="ECO:0000256" key="5">
    <source>
        <dbReference type="ARBA" id="ARBA00013236"/>
    </source>
</evidence>
<comment type="catalytic activity">
    <reaction evidence="15">
        <text>5-phospho-alpha-D-ribose 1-diphosphate + nicotinate + ATP + H2O = nicotinate beta-D-ribonucleotide + ADP + phosphate + diphosphate</text>
        <dbReference type="Rhea" id="RHEA:36163"/>
        <dbReference type="ChEBI" id="CHEBI:15377"/>
        <dbReference type="ChEBI" id="CHEBI:30616"/>
        <dbReference type="ChEBI" id="CHEBI:32544"/>
        <dbReference type="ChEBI" id="CHEBI:33019"/>
        <dbReference type="ChEBI" id="CHEBI:43474"/>
        <dbReference type="ChEBI" id="CHEBI:57502"/>
        <dbReference type="ChEBI" id="CHEBI:58017"/>
        <dbReference type="ChEBI" id="CHEBI:456216"/>
        <dbReference type="EC" id="6.3.4.21"/>
    </reaction>
</comment>
<dbReference type="GO" id="GO:0005829">
    <property type="term" value="C:cytosol"/>
    <property type="evidence" value="ECO:0007669"/>
    <property type="project" value="TreeGrafter"/>
</dbReference>
<dbReference type="InterPro" id="IPR036068">
    <property type="entry name" value="Nicotinate_pribotase-like_C"/>
</dbReference>
<comment type="cofactor">
    <cofactor evidence="1">
        <name>Mn(2+)</name>
        <dbReference type="ChEBI" id="CHEBI:29035"/>
    </cofactor>
</comment>
<feature type="domain" description="Nicotinate phosphoribosyltransferase N-terminal" evidence="18">
    <location>
        <begin position="596"/>
        <end position="723"/>
    </location>
</feature>
<dbReference type="Pfam" id="PF04095">
    <property type="entry name" value="NAPRTase"/>
    <property type="match status" value="1"/>
</dbReference>
<evidence type="ECO:0000256" key="6">
    <source>
        <dbReference type="ARBA" id="ARBA00021569"/>
    </source>
</evidence>
<evidence type="ECO:0000256" key="10">
    <source>
        <dbReference type="ARBA" id="ARBA00022679"/>
    </source>
</evidence>
<keyword evidence="7" id="KW-0597">Phosphoprotein</keyword>
<dbReference type="Gene3D" id="3.20.20.70">
    <property type="entry name" value="Aldolase class I"/>
    <property type="match status" value="2"/>
</dbReference>
<evidence type="ECO:0000313" key="20">
    <source>
        <dbReference type="EMBL" id="CAD6193575.1"/>
    </source>
</evidence>
<dbReference type="OrthoDB" id="193380at2759"/>
<feature type="compositionally biased region" description="Polar residues" evidence="16">
    <location>
        <begin position="258"/>
        <end position="267"/>
    </location>
</feature>
<dbReference type="GO" id="GO:0034355">
    <property type="term" value="P:NAD+ biosynthetic process via the salvage pathway"/>
    <property type="evidence" value="ECO:0007669"/>
    <property type="project" value="TreeGrafter"/>
</dbReference>
<evidence type="ECO:0000259" key="19">
    <source>
        <dbReference type="Pfam" id="PF17956"/>
    </source>
</evidence>
<keyword evidence="10" id="KW-0808">Transferase</keyword>
<dbReference type="InterPro" id="IPR007229">
    <property type="entry name" value="Nic_PRibTrfase-Fam"/>
</dbReference>
<evidence type="ECO:0000256" key="1">
    <source>
        <dbReference type="ARBA" id="ARBA00001936"/>
    </source>
</evidence>
<keyword evidence="11" id="KW-0479">Metal-binding</keyword>
<feature type="compositionally biased region" description="Polar residues" evidence="16">
    <location>
        <begin position="17"/>
        <end position="27"/>
    </location>
</feature>
<feature type="compositionally biased region" description="Polar residues" evidence="16">
    <location>
        <begin position="274"/>
        <end position="283"/>
    </location>
</feature>
<dbReference type="PANTHER" id="PTHR11098">
    <property type="entry name" value="NICOTINATE PHOSPHORIBOSYLTRANSFERASE"/>
    <property type="match status" value="1"/>
</dbReference>
<evidence type="ECO:0000256" key="2">
    <source>
        <dbReference type="ARBA" id="ARBA00001946"/>
    </source>
</evidence>
<evidence type="ECO:0000256" key="3">
    <source>
        <dbReference type="ARBA" id="ARBA00004952"/>
    </source>
</evidence>
<accession>A0A8S1HEB3</accession>
<feature type="region of interest" description="Disordered" evidence="16">
    <location>
        <begin position="1"/>
        <end position="113"/>
    </location>
</feature>
<protein>
    <recommendedName>
        <fullName evidence="6">Nicotinate phosphoribosyltransferase</fullName>
        <ecNumber evidence="5">6.3.4.21</ecNumber>
    </recommendedName>
</protein>
<keyword evidence="12" id="KW-0460">Magnesium</keyword>
<feature type="compositionally biased region" description="Basic and acidic residues" evidence="16">
    <location>
        <begin position="104"/>
        <end position="113"/>
    </location>
</feature>